<name>A0A1M6X5W6_9BACL</name>
<evidence type="ECO:0000256" key="1">
    <source>
        <dbReference type="PROSITE-ProRule" id="PRU00409"/>
    </source>
</evidence>
<feature type="domain" description="ATP-grasp" evidence="2">
    <location>
        <begin position="293"/>
        <end position="368"/>
    </location>
</feature>
<accession>A0A1M6X5W6</accession>
<dbReference type="Proteomes" id="UP000184016">
    <property type="component" value="Unassembled WGS sequence"/>
</dbReference>
<dbReference type="GO" id="GO:0005524">
    <property type="term" value="F:ATP binding"/>
    <property type="evidence" value="ECO:0007669"/>
    <property type="project" value="UniProtKB-UniRule"/>
</dbReference>
<keyword evidence="1" id="KW-0067">ATP-binding</keyword>
<protein>
    <submittedName>
        <fullName evidence="3">Glutathione synthase/RimK-type ligase, ATP-grasp superfamily</fullName>
    </submittedName>
</protein>
<organism evidence="3 4">
    <name type="scientific">Alicyclobacillus tolerans</name>
    <dbReference type="NCBI Taxonomy" id="90970"/>
    <lineage>
        <taxon>Bacteria</taxon>
        <taxon>Bacillati</taxon>
        <taxon>Bacillota</taxon>
        <taxon>Bacilli</taxon>
        <taxon>Bacillales</taxon>
        <taxon>Alicyclobacillaceae</taxon>
        <taxon>Alicyclobacillus</taxon>
    </lineage>
</organism>
<dbReference type="EMBL" id="FRAF01000032">
    <property type="protein sequence ID" value="SHL01397.1"/>
    <property type="molecule type" value="Genomic_DNA"/>
</dbReference>
<sequence length="381" mass="44127">MNQQSSVSIGILCNPLWQSQQKTLRDNSEMANWKKILETASSLGVKAYIFGLNDLQFEKNMLRAYSWDGIRFTEEQIPMPHVIYDQLASRKLERSQRLRDRRKRLSEMYGLRIFNDGFFDKWQVYEWLSENQAIRSALPATILHRQRDRTKQFMERHGSVYIKPIHGSLGIGIIRLLQTADGTVQYQWKSGRKKVVQGQMASFDKWLEQFGKRLRQRPYICQESIRLATYEGRPFDIRILMQRDGSGQWKRTKAFARVARIGDFTSNLSSGGLALPLSQVLSQIWKEHRQYNQVRQRINDLARKVVQHLQEECEHTLGELGVDVGVTPSGQVYVIEVNSKPHKTPTTQAGRQDLVDLSFRRPIEFAVYLAQTHLGSKAGES</sequence>
<dbReference type="Gene3D" id="3.30.470.20">
    <property type="entry name" value="ATP-grasp fold, B domain"/>
    <property type="match status" value="1"/>
</dbReference>
<gene>
    <name evidence="3" type="ORF">SAMN05443507_1328</name>
</gene>
<evidence type="ECO:0000313" key="3">
    <source>
        <dbReference type="EMBL" id="SHL01397.1"/>
    </source>
</evidence>
<dbReference type="RefSeq" id="WP_072875209.1">
    <property type="nucleotide sequence ID" value="NZ_FRAF01000032.1"/>
</dbReference>
<dbReference type="AlphaFoldDB" id="A0A1M6X5W6"/>
<dbReference type="InterPro" id="IPR026838">
    <property type="entry name" value="YheC/D"/>
</dbReference>
<dbReference type="Pfam" id="PF14398">
    <property type="entry name" value="ATPgrasp_YheCD"/>
    <property type="match status" value="1"/>
</dbReference>
<dbReference type="STRING" id="1830138.SAMN05443507_1328"/>
<dbReference type="GO" id="GO:0046872">
    <property type="term" value="F:metal ion binding"/>
    <property type="evidence" value="ECO:0007669"/>
    <property type="project" value="InterPro"/>
</dbReference>
<proteinExistence type="predicted"/>
<evidence type="ECO:0000259" key="2">
    <source>
        <dbReference type="PROSITE" id="PS50975"/>
    </source>
</evidence>
<reference evidence="4" key="1">
    <citation type="submission" date="2016-11" db="EMBL/GenBank/DDBJ databases">
        <authorList>
            <person name="Varghese N."/>
            <person name="Submissions S."/>
        </authorList>
    </citation>
    <scope>NUCLEOTIDE SEQUENCE [LARGE SCALE GENOMIC DNA]</scope>
    <source>
        <strain evidence="4">USBA-503</strain>
    </source>
</reference>
<dbReference type="SUPFAM" id="SSF56059">
    <property type="entry name" value="Glutathione synthetase ATP-binding domain-like"/>
    <property type="match status" value="1"/>
</dbReference>
<evidence type="ECO:0000313" key="4">
    <source>
        <dbReference type="Proteomes" id="UP000184016"/>
    </source>
</evidence>
<dbReference type="PROSITE" id="PS50975">
    <property type="entry name" value="ATP_GRASP"/>
    <property type="match status" value="1"/>
</dbReference>
<dbReference type="GO" id="GO:0016874">
    <property type="term" value="F:ligase activity"/>
    <property type="evidence" value="ECO:0007669"/>
    <property type="project" value="UniProtKB-KW"/>
</dbReference>
<keyword evidence="3" id="KW-0436">Ligase</keyword>
<dbReference type="OrthoDB" id="2371125at2"/>
<keyword evidence="4" id="KW-1185">Reference proteome</keyword>
<keyword evidence="1" id="KW-0547">Nucleotide-binding</keyword>
<dbReference type="InterPro" id="IPR011761">
    <property type="entry name" value="ATP-grasp"/>
</dbReference>